<evidence type="ECO:0000256" key="3">
    <source>
        <dbReference type="ARBA" id="ARBA00022989"/>
    </source>
</evidence>
<dbReference type="GO" id="GO:0004930">
    <property type="term" value="F:G protein-coupled receptor activity"/>
    <property type="evidence" value="ECO:0007669"/>
    <property type="project" value="TreeGrafter"/>
</dbReference>
<dbReference type="KEGG" id="fcy:FRACYDRAFT_263087"/>
<evidence type="ECO:0000256" key="2">
    <source>
        <dbReference type="ARBA" id="ARBA00022692"/>
    </source>
</evidence>
<evidence type="ECO:0000313" key="6">
    <source>
        <dbReference type="EMBL" id="OEU12926.1"/>
    </source>
</evidence>
<comment type="subcellular location">
    <subcellularLocation>
        <location evidence="1">Membrane</location>
        <topology evidence="1">Multi-pass membrane protein</topology>
    </subcellularLocation>
</comment>
<evidence type="ECO:0000256" key="4">
    <source>
        <dbReference type="ARBA" id="ARBA00023136"/>
    </source>
</evidence>
<feature type="transmembrane region" description="Helical" evidence="5">
    <location>
        <begin position="243"/>
        <end position="266"/>
    </location>
</feature>
<feature type="transmembrane region" description="Helical" evidence="5">
    <location>
        <begin position="69"/>
        <end position="87"/>
    </location>
</feature>
<accession>A0A1E7F467</accession>
<evidence type="ECO:0008006" key="8">
    <source>
        <dbReference type="Google" id="ProtNLM"/>
    </source>
</evidence>
<proteinExistence type="predicted"/>
<feature type="transmembrane region" description="Helical" evidence="5">
    <location>
        <begin position="318"/>
        <end position="342"/>
    </location>
</feature>
<dbReference type="PANTHER" id="PTHR23112">
    <property type="entry name" value="G PROTEIN-COUPLED RECEPTOR 157-RELATED"/>
    <property type="match status" value="1"/>
</dbReference>
<dbReference type="GO" id="GO:0005886">
    <property type="term" value="C:plasma membrane"/>
    <property type="evidence" value="ECO:0007669"/>
    <property type="project" value="TreeGrafter"/>
</dbReference>
<evidence type="ECO:0000256" key="1">
    <source>
        <dbReference type="ARBA" id="ARBA00004141"/>
    </source>
</evidence>
<keyword evidence="4 5" id="KW-0472">Membrane</keyword>
<gene>
    <name evidence="6" type="ORF">FRACYDRAFT_263087</name>
</gene>
<protein>
    <recommendedName>
        <fullName evidence="8">G-protein coupled receptors family 2 profile 2 domain-containing protein</fullName>
    </recommendedName>
</protein>
<reference evidence="6 7" key="1">
    <citation type="submission" date="2016-09" db="EMBL/GenBank/DDBJ databases">
        <title>Extensive genetic diversity and differential bi-allelic expression allows diatom success in the polar Southern Ocean.</title>
        <authorList>
            <consortium name="DOE Joint Genome Institute"/>
            <person name="Mock T."/>
            <person name="Otillar R.P."/>
            <person name="Strauss J."/>
            <person name="Dupont C."/>
            <person name="Frickenhaus S."/>
            <person name="Maumus F."/>
            <person name="Mcmullan M."/>
            <person name="Sanges R."/>
            <person name="Schmutz J."/>
            <person name="Toseland A."/>
            <person name="Valas R."/>
            <person name="Veluchamy A."/>
            <person name="Ward B.J."/>
            <person name="Allen A."/>
            <person name="Barry K."/>
            <person name="Falciatore A."/>
            <person name="Ferrante M."/>
            <person name="Fortunato A.E."/>
            <person name="Gloeckner G."/>
            <person name="Gruber A."/>
            <person name="Hipkin R."/>
            <person name="Janech M."/>
            <person name="Kroth P."/>
            <person name="Leese F."/>
            <person name="Lindquist E."/>
            <person name="Lyon B.R."/>
            <person name="Martin J."/>
            <person name="Mayer C."/>
            <person name="Parker M."/>
            <person name="Quesneville H."/>
            <person name="Raymond J."/>
            <person name="Uhlig C."/>
            <person name="Valentin K.U."/>
            <person name="Worden A.Z."/>
            <person name="Armbrust E.V."/>
            <person name="Bowler C."/>
            <person name="Green B."/>
            <person name="Moulton V."/>
            <person name="Van Oosterhout C."/>
            <person name="Grigoriev I."/>
        </authorList>
    </citation>
    <scope>NUCLEOTIDE SEQUENCE [LARGE SCALE GENOMIC DNA]</scope>
    <source>
        <strain evidence="6 7">CCMP1102</strain>
    </source>
</reference>
<dbReference type="PANTHER" id="PTHR23112:SF0">
    <property type="entry name" value="TRANSMEMBRANE PROTEIN 116"/>
    <property type="match status" value="1"/>
</dbReference>
<feature type="transmembrane region" description="Helical" evidence="5">
    <location>
        <begin position="143"/>
        <end position="170"/>
    </location>
</feature>
<dbReference type="InParanoid" id="A0A1E7F467"/>
<feature type="transmembrane region" description="Helical" evidence="5">
    <location>
        <begin position="287"/>
        <end position="306"/>
    </location>
</feature>
<dbReference type="Gene3D" id="1.20.1070.10">
    <property type="entry name" value="Rhodopsin 7-helix transmembrane proteins"/>
    <property type="match status" value="1"/>
</dbReference>
<evidence type="ECO:0000256" key="5">
    <source>
        <dbReference type="SAM" id="Phobius"/>
    </source>
</evidence>
<dbReference type="Proteomes" id="UP000095751">
    <property type="component" value="Unassembled WGS sequence"/>
</dbReference>
<keyword evidence="3 5" id="KW-1133">Transmembrane helix</keyword>
<sequence length="465" mass="52937">MQLQQQYDDMTHYSSVAADSSSLYYLNSSIERFTEEVIEQNYSSVAAYADTPTSLFVLTSSQKTLNACVPRIGGIITCLCALCMLIMAWKRRNRLFHRLVLGMSIHLLLKGIFSIIGMAAIPIGEINAIGNIGNITTCSIQGFVIYVCSMTSLFYYCSFSVYSFVGVLHNFEKEKYMWVEKYIHAIVHTYPIGSALYILRKQSFNAMTYGFCFIGNAPMGCVYSDDIPCERGPTTFGKLIHVYLFWMVPLVLELVFPTTVMMILYYMIKQRQDKIFMNVAIFKKQAIMYLFALYWTVLPFLLITLLHSAAPNKKDKFFSLFAFAQLNISLFALWAMLSYFYFSFKRKLTNVPSGTTNTNATTTSVENNTTNGVVPTTNTEQRKNKDFLFRSEEFIIEEPPTTTTDGIITTAAIPHEQQQRKYSFNIFDGTNASSAFADFVHDGDSDDENYDQEITDHWAAVQDHI</sequence>
<organism evidence="6 7">
    <name type="scientific">Fragilariopsis cylindrus CCMP1102</name>
    <dbReference type="NCBI Taxonomy" id="635003"/>
    <lineage>
        <taxon>Eukaryota</taxon>
        <taxon>Sar</taxon>
        <taxon>Stramenopiles</taxon>
        <taxon>Ochrophyta</taxon>
        <taxon>Bacillariophyta</taxon>
        <taxon>Bacillariophyceae</taxon>
        <taxon>Bacillariophycidae</taxon>
        <taxon>Bacillariales</taxon>
        <taxon>Bacillariaceae</taxon>
        <taxon>Fragilariopsis</taxon>
    </lineage>
</organism>
<dbReference type="OrthoDB" id="53517at2759"/>
<keyword evidence="2 5" id="KW-0812">Transmembrane</keyword>
<evidence type="ECO:0000313" key="7">
    <source>
        <dbReference type="Proteomes" id="UP000095751"/>
    </source>
</evidence>
<dbReference type="GO" id="GO:0007189">
    <property type="term" value="P:adenylate cyclase-activating G protein-coupled receptor signaling pathway"/>
    <property type="evidence" value="ECO:0007669"/>
    <property type="project" value="TreeGrafter"/>
</dbReference>
<feature type="transmembrane region" description="Helical" evidence="5">
    <location>
        <begin position="99"/>
        <end position="123"/>
    </location>
</feature>
<keyword evidence="7" id="KW-1185">Reference proteome</keyword>
<dbReference type="EMBL" id="KV784364">
    <property type="protein sequence ID" value="OEU12926.1"/>
    <property type="molecule type" value="Genomic_DNA"/>
</dbReference>
<name>A0A1E7F467_9STRA</name>
<dbReference type="AlphaFoldDB" id="A0A1E7F467"/>